<evidence type="ECO:0000256" key="1">
    <source>
        <dbReference type="ARBA" id="ARBA00001947"/>
    </source>
</evidence>
<gene>
    <name evidence="12" type="ORF">ZIOFF_018182</name>
</gene>
<dbReference type="PANTHER" id="PTHR11532:SF57">
    <property type="entry name" value="CARBOXYPEPTIDASE D, B"/>
    <property type="match status" value="1"/>
</dbReference>
<evidence type="ECO:0000313" key="13">
    <source>
        <dbReference type="Proteomes" id="UP000734854"/>
    </source>
</evidence>
<evidence type="ECO:0000256" key="3">
    <source>
        <dbReference type="ARBA" id="ARBA00022645"/>
    </source>
</evidence>
<name>A0A8J5LIN6_ZINOF</name>
<dbReference type="GO" id="GO:0008270">
    <property type="term" value="F:zinc ion binding"/>
    <property type="evidence" value="ECO:0007669"/>
    <property type="project" value="InterPro"/>
</dbReference>
<dbReference type="Proteomes" id="UP000734854">
    <property type="component" value="Unassembled WGS sequence"/>
</dbReference>
<dbReference type="Pfam" id="PF00246">
    <property type="entry name" value="Peptidase_M14"/>
    <property type="match status" value="1"/>
</dbReference>
<keyword evidence="13" id="KW-1185">Reference proteome</keyword>
<dbReference type="SUPFAM" id="SSF53187">
    <property type="entry name" value="Zn-dependent exopeptidases"/>
    <property type="match status" value="1"/>
</dbReference>
<evidence type="ECO:0000256" key="9">
    <source>
        <dbReference type="PROSITE-ProRule" id="PRU01379"/>
    </source>
</evidence>
<organism evidence="12 13">
    <name type="scientific">Zingiber officinale</name>
    <name type="common">Ginger</name>
    <name type="synonym">Amomum zingiber</name>
    <dbReference type="NCBI Taxonomy" id="94328"/>
    <lineage>
        <taxon>Eukaryota</taxon>
        <taxon>Viridiplantae</taxon>
        <taxon>Streptophyta</taxon>
        <taxon>Embryophyta</taxon>
        <taxon>Tracheophyta</taxon>
        <taxon>Spermatophyta</taxon>
        <taxon>Magnoliopsida</taxon>
        <taxon>Liliopsida</taxon>
        <taxon>Zingiberales</taxon>
        <taxon>Zingiberaceae</taxon>
        <taxon>Zingiber</taxon>
    </lineage>
</organism>
<evidence type="ECO:0000256" key="7">
    <source>
        <dbReference type="ARBA" id="ARBA00022833"/>
    </source>
</evidence>
<dbReference type="AlphaFoldDB" id="A0A8J5LIN6"/>
<evidence type="ECO:0000256" key="2">
    <source>
        <dbReference type="ARBA" id="ARBA00005988"/>
    </source>
</evidence>
<dbReference type="CDD" id="cd11308">
    <property type="entry name" value="Peptidase_M14NE-CP-C_like"/>
    <property type="match status" value="1"/>
</dbReference>
<dbReference type="PROSITE" id="PS00133">
    <property type="entry name" value="CARBOXYPEPT_ZN_2"/>
    <property type="match status" value="1"/>
</dbReference>
<keyword evidence="10" id="KW-1133">Transmembrane helix</keyword>
<dbReference type="InterPro" id="IPR008969">
    <property type="entry name" value="CarboxyPept-like_regulatory"/>
</dbReference>
<feature type="domain" description="Peptidase M14" evidence="11">
    <location>
        <begin position="84"/>
        <end position="358"/>
    </location>
</feature>
<feature type="transmembrane region" description="Helical" evidence="10">
    <location>
        <begin position="472"/>
        <end position="490"/>
    </location>
</feature>
<evidence type="ECO:0000256" key="8">
    <source>
        <dbReference type="ARBA" id="ARBA00023180"/>
    </source>
</evidence>
<dbReference type="EMBL" id="JACMSC010000005">
    <property type="protein sequence ID" value="KAG6521116.1"/>
    <property type="molecule type" value="Genomic_DNA"/>
</dbReference>
<reference evidence="12 13" key="1">
    <citation type="submission" date="2020-08" db="EMBL/GenBank/DDBJ databases">
        <title>Plant Genome Project.</title>
        <authorList>
            <person name="Zhang R.-G."/>
        </authorList>
    </citation>
    <scope>NUCLEOTIDE SEQUENCE [LARGE SCALE GENOMIC DNA]</scope>
    <source>
        <tissue evidence="12">Rhizome</tissue>
    </source>
</reference>
<proteinExistence type="inferred from homology"/>
<dbReference type="Gene3D" id="3.40.630.10">
    <property type="entry name" value="Zn peptidases"/>
    <property type="match status" value="1"/>
</dbReference>
<dbReference type="PANTHER" id="PTHR11532">
    <property type="entry name" value="PROTEASE M14 CARBOXYPEPTIDASE"/>
    <property type="match status" value="1"/>
</dbReference>
<dbReference type="InterPro" id="IPR000834">
    <property type="entry name" value="Peptidase_M14"/>
</dbReference>
<evidence type="ECO:0000259" key="11">
    <source>
        <dbReference type="PROSITE" id="PS52035"/>
    </source>
</evidence>
<keyword evidence="3" id="KW-0121">Carboxypeptidase</keyword>
<dbReference type="PROSITE" id="PS00132">
    <property type="entry name" value="CARBOXYPEPT_ZN_1"/>
    <property type="match status" value="1"/>
</dbReference>
<evidence type="ECO:0000256" key="6">
    <source>
        <dbReference type="ARBA" id="ARBA00022801"/>
    </source>
</evidence>
<dbReference type="GO" id="GO:0006518">
    <property type="term" value="P:peptide metabolic process"/>
    <property type="evidence" value="ECO:0007669"/>
    <property type="project" value="TreeGrafter"/>
</dbReference>
<dbReference type="InterPro" id="IPR057246">
    <property type="entry name" value="CARBOXYPEPT_ZN_1"/>
</dbReference>
<evidence type="ECO:0000313" key="12">
    <source>
        <dbReference type="EMBL" id="KAG6521116.1"/>
    </source>
</evidence>
<accession>A0A8J5LIN6</accession>
<keyword evidence="8" id="KW-0325">Glycoprotein</keyword>
<dbReference type="CDD" id="cd18172">
    <property type="entry name" value="M14_CP_plant"/>
    <property type="match status" value="1"/>
</dbReference>
<dbReference type="PROSITE" id="PS52035">
    <property type="entry name" value="PEPTIDASE_M14"/>
    <property type="match status" value="1"/>
</dbReference>
<protein>
    <recommendedName>
        <fullName evidence="11">Peptidase M14 domain-containing protein</fullName>
    </recommendedName>
</protein>
<dbReference type="FunFam" id="3.40.630.10:FF:000020">
    <property type="entry name" value="Carboxypeptidase D"/>
    <property type="match status" value="1"/>
</dbReference>
<keyword evidence="10" id="KW-0472">Membrane</keyword>
<keyword evidence="4" id="KW-0645">Protease</keyword>
<dbReference type="InterPro" id="IPR050753">
    <property type="entry name" value="Peptidase_M14_domain"/>
</dbReference>
<keyword evidence="10" id="KW-0812">Transmembrane</keyword>
<dbReference type="PRINTS" id="PR00765">
    <property type="entry name" value="CRBOXYPTASEA"/>
</dbReference>
<dbReference type="SUPFAM" id="SSF49464">
    <property type="entry name" value="Carboxypeptidase regulatory domain-like"/>
    <property type="match status" value="1"/>
</dbReference>
<evidence type="ECO:0000256" key="5">
    <source>
        <dbReference type="ARBA" id="ARBA00022723"/>
    </source>
</evidence>
<dbReference type="InterPro" id="IPR057247">
    <property type="entry name" value="CARBOXYPEPT_ZN_2"/>
</dbReference>
<evidence type="ECO:0000256" key="4">
    <source>
        <dbReference type="ARBA" id="ARBA00022670"/>
    </source>
</evidence>
<dbReference type="Gene3D" id="2.60.40.1120">
    <property type="entry name" value="Carboxypeptidase-like, regulatory domain"/>
    <property type="match status" value="1"/>
</dbReference>
<keyword evidence="7" id="KW-0862">Zinc</keyword>
<comment type="caution">
    <text evidence="12">The sequence shown here is derived from an EMBL/GenBank/DDBJ whole genome shotgun (WGS) entry which is preliminary data.</text>
</comment>
<keyword evidence="6" id="KW-0378">Hydrolase</keyword>
<comment type="cofactor">
    <cofactor evidence="1">
        <name>Zn(2+)</name>
        <dbReference type="ChEBI" id="CHEBI:29105"/>
    </cofactor>
</comment>
<dbReference type="GO" id="GO:0005615">
    <property type="term" value="C:extracellular space"/>
    <property type="evidence" value="ECO:0007669"/>
    <property type="project" value="TreeGrafter"/>
</dbReference>
<dbReference type="GO" id="GO:0016485">
    <property type="term" value="P:protein processing"/>
    <property type="evidence" value="ECO:0007669"/>
    <property type="project" value="TreeGrafter"/>
</dbReference>
<keyword evidence="5" id="KW-0479">Metal-binding</keyword>
<evidence type="ECO:0000256" key="10">
    <source>
        <dbReference type="SAM" id="Phobius"/>
    </source>
</evidence>
<dbReference type="SMART" id="SM00631">
    <property type="entry name" value="Zn_pept"/>
    <property type="match status" value="1"/>
</dbReference>
<feature type="active site" description="Proton donor/acceptor" evidence="9">
    <location>
        <position position="328"/>
    </location>
</feature>
<sequence>MDDDDEASIATERELGLPMERLPLFLDRFIVSLSFLSLLTTAIARGGDPSQHPLPGVADAGDRILTRQLFEEKEPVITDEMAGGYMSNSELEEAMKKFSKRCANISRMYSIGKSVKGFPLWVMEISDKAGEEEPEPAFKFIGNVHGDEPVGRELLMLLANWLCDNYMKDPLATLIIKNIHLHILPTMNPDGFALRRRGNANNVDLNRNFPDKFFPMNDIMQTRQPETRAIMTWVKEGHFTASASLHGGALVANYPWDGSEWIRKQYNACPDDRTFRYMARVYSNSHYNMSLSKEFEGGITNGALWYPIYGGMQDWNYIHGGCFELTLEISDNKWPPANELPVLWEYNRKSMINLVASVVKTGIHGRVFSKDGHPLPASVMIKGINSMVNASSILGDYHRMLAPGAGKSYQVSVSLPGFQQKTTQILMQDSSASLDFILEPEDSSKIRRIPRILGCRCDGTDKLELVQYLRGIQLEIYIVVSICLFLFILFKRKWFLKLVNQRHIVTPKRSIV</sequence>
<comment type="similarity">
    <text evidence="2 9">Belongs to the peptidase M14 family.</text>
</comment>
<dbReference type="GO" id="GO:0004181">
    <property type="term" value="F:metallocarboxypeptidase activity"/>
    <property type="evidence" value="ECO:0007669"/>
    <property type="project" value="InterPro"/>
</dbReference>